<evidence type="ECO:0000313" key="2">
    <source>
        <dbReference type="EMBL" id="PSN74983.1"/>
    </source>
</evidence>
<feature type="compositionally biased region" description="Basic residues" evidence="1">
    <location>
        <begin position="163"/>
        <end position="172"/>
    </location>
</feature>
<feature type="region of interest" description="Disordered" evidence="1">
    <location>
        <begin position="81"/>
        <end position="254"/>
    </location>
</feature>
<sequence length="254" mass="27699">MAIRSRLRRAFTRGSQESEGGPLSKITSKSSKASKREKVDSNVYQPGEKMPPMKYRRPVDPVHKANLESFSWAKAWRRKSDPSIYSPMGSRMPSRKNSIVSFGRRSLRRKSSSVGSDIGVDSGIGGSIVGDDRPEQLREASDEEGDVTNVGLSRPPTNDRRRSSSLHARRSQSIKSGSSRPATASDRVRRSLSTSKGDKPFTAEDLELALQRSHLDPTKEESDRSGEGSPGSPNGGQKAREEAPASTGQVTQTS</sequence>
<protein>
    <submittedName>
        <fullName evidence="2">Uncharacterized protein</fullName>
    </submittedName>
</protein>
<evidence type="ECO:0000256" key="1">
    <source>
        <dbReference type="SAM" id="MobiDB-lite"/>
    </source>
</evidence>
<feature type="compositionally biased region" description="Basic residues" evidence="1">
    <location>
        <begin position="1"/>
        <end position="11"/>
    </location>
</feature>
<evidence type="ECO:0000313" key="3">
    <source>
        <dbReference type="Proteomes" id="UP000240883"/>
    </source>
</evidence>
<dbReference type="OrthoDB" id="5408144at2759"/>
<dbReference type="Proteomes" id="UP000240883">
    <property type="component" value="Unassembled WGS sequence"/>
</dbReference>
<feature type="compositionally biased region" description="Basic and acidic residues" evidence="1">
    <location>
        <begin position="213"/>
        <end position="226"/>
    </location>
</feature>
<accession>A0A2T2PBE2</accession>
<feature type="compositionally biased region" description="Low complexity" evidence="1">
    <location>
        <begin position="112"/>
        <end position="121"/>
    </location>
</feature>
<gene>
    <name evidence="2" type="ORF">BS50DRAFT_628228</name>
</gene>
<dbReference type="AlphaFoldDB" id="A0A2T2PBE2"/>
<name>A0A2T2PBE2_CORCC</name>
<organism evidence="2 3">
    <name type="scientific">Corynespora cassiicola Philippines</name>
    <dbReference type="NCBI Taxonomy" id="1448308"/>
    <lineage>
        <taxon>Eukaryota</taxon>
        <taxon>Fungi</taxon>
        <taxon>Dikarya</taxon>
        <taxon>Ascomycota</taxon>
        <taxon>Pezizomycotina</taxon>
        <taxon>Dothideomycetes</taxon>
        <taxon>Pleosporomycetidae</taxon>
        <taxon>Pleosporales</taxon>
        <taxon>Corynesporascaceae</taxon>
        <taxon>Corynespora</taxon>
    </lineage>
</organism>
<reference evidence="2 3" key="1">
    <citation type="journal article" date="2018" name="Front. Microbiol.">
        <title>Genome-Wide Analysis of Corynespora cassiicola Leaf Fall Disease Putative Effectors.</title>
        <authorList>
            <person name="Lopez D."/>
            <person name="Ribeiro S."/>
            <person name="Label P."/>
            <person name="Fumanal B."/>
            <person name="Venisse J.S."/>
            <person name="Kohler A."/>
            <person name="de Oliveira R.R."/>
            <person name="Labutti K."/>
            <person name="Lipzen A."/>
            <person name="Lail K."/>
            <person name="Bauer D."/>
            <person name="Ohm R.A."/>
            <person name="Barry K.W."/>
            <person name="Spatafora J."/>
            <person name="Grigoriev I.V."/>
            <person name="Martin F.M."/>
            <person name="Pujade-Renaud V."/>
        </authorList>
    </citation>
    <scope>NUCLEOTIDE SEQUENCE [LARGE SCALE GENOMIC DNA]</scope>
    <source>
        <strain evidence="2 3">Philippines</strain>
    </source>
</reference>
<feature type="region of interest" description="Disordered" evidence="1">
    <location>
        <begin position="1"/>
        <end position="58"/>
    </location>
</feature>
<dbReference type="EMBL" id="KZ678128">
    <property type="protein sequence ID" value="PSN74983.1"/>
    <property type="molecule type" value="Genomic_DNA"/>
</dbReference>
<keyword evidence="3" id="KW-1185">Reference proteome</keyword>
<proteinExistence type="predicted"/>
<feature type="compositionally biased region" description="Basic and acidic residues" evidence="1">
    <location>
        <begin position="130"/>
        <end position="140"/>
    </location>
</feature>